<reference evidence="1 2" key="1">
    <citation type="journal article" date="2021" name="BMC Genomics">
        <title>Telomere-to-telomere genome assembly of asparaginase-producing Trichoderma simmonsii.</title>
        <authorList>
            <person name="Chung D."/>
            <person name="Kwon Y.M."/>
            <person name="Yang Y."/>
        </authorList>
    </citation>
    <scope>NUCLEOTIDE SEQUENCE [LARGE SCALE GENOMIC DNA]</scope>
    <source>
        <strain evidence="1 2">GH-Sj1</strain>
    </source>
</reference>
<dbReference type="Proteomes" id="UP000826661">
    <property type="component" value="Chromosome I"/>
</dbReference>
<evidence type="ECO:0000313" key="1">
    <source>
        <dbReference type="EMBL" id="QYS94372.1"/>
    </source>
</evidence>
<evidence type="ECO:0000313" key="2">
    <source>
        <dbReference type="Proteomes" id="UP000826661"/>
    </source>
</evidence>
<organism evidence="1 2">
    <name type="scientific">Trichoderma simmonsii</name>
    <dbReference type="NCBI Taxonomy" id="1491479"/>
    <lineage>
        <taxon>Eukaryota</taxon>
        <taxon>Fungi</taxon>
        <taxon>Dikarya</taxon>
        <taxon>Ascomycota</taxon>
        <taxon>Pezizomycotina</taxon>
        <taxon>Sordariomycetes</taxon>
        <taxon>Hypocreomycetidae</taxon>
        <taxon>Hypocreales</taxon>
        <taxon>Hypocreaceae</taxon>
        <taxon>Trichoderma</taxon>
    </lineage>
</organism>
<name>A0A8G0L234_9HYPO</name>
<accession>A0A8G0L234</accession>
<dbReference type="AlphaFoldDB" id="A0A8G0L234"/>
<keyword evidence="2" id="KW-1185">Reference proteome</keyword>
<sequence length="95" mass="10592">MPVMLLQQFTQSKAYKPEVESLACSCGFKHPCSFWHHLHFPRCYPIFSRDSQLERIALIEPTSGSASSHVTAGQQVGCQGKDASQRLPNQGVLLF</sequence>
<protein>
    <submittedName>
        <fullName evidence="1">Uncharacterized protein</fullName>
    </submittedName>
</protein>
<gene>
    <name evidence="1" type="ORF">H0G86_001707</name>
</gene>
<proteinExistence type="predicted"/>
<dbReference type="EMBL" id="CP075864">
    <property type="protein sequence ID" value="QYS94372.1"/>
    <property type="molecule type" value="Genomic_DNA"/>
</dbReference>